<accession>A0AAV4RW54</accession>
<evidence type="ECO:0008006" key="4">
    <source>
        <dbReference type="Google" id="ProtNLM"/>
    </source>
</evidence>
<name>A0AAV4RW54_CAEEX</name>
<feature type="non-terminal residue" evidence="2">
    <location>
        <position position="192"/>
    </location>
</feature>
<comment type="caution">
    <text evidence="2">The sequence shown here is derived from an EMBL/GenBank/DDBJ whole genome shotgun (WGS) entry which is preliminary data.</text>
</comment>
<sequence length="192" mass="22058">MRWIFPPRGTDLLRTNVMYSRRLIWTQINKIGETEKVTPAEMCRQVSTAFKEIDVIDTIIAQSQRSDLPQDYAQMNENLLKKRQYLVEWVSRFKCPITNCPVHYLESKTSKISDDISNAKKLNVTKPKTKRNASEISNSANDSREFKTPNKKLIAKSNFISSKTHSNTEVITSNQFNALSNDVEAEDELVNV</sequence>
<proteinExistence type="predicted"/>
<dbReference type="EMBL" id="BPLR01008467">
    <property type="protein sequence ID" value="GIY24924.1"/>
    <property type="molecule type" value="Genomic_DNA"/>
</dbReference>
<evidence type="ECO:0000256" key="1">
    <source>
        <dbReference type="SAM" id="MobiDB-lite"/>
    </source>
</evidence>
<protein>
    <recommendedName>
        <fullName evidence="4">Replication termination factor 2</fullName>
    </recommendedName>
</protein>
<keyword evidence="3" id="KW-1185">Reference proteome</keyword>
<organism evidence="2 3">
    <name type="scientific">Caerostris extrusa</name>
    <name type="common">Bark spider</name>
    <name type="synonym">Caerostris bankana</name>
    <dbReference type="NCBI Taxonomy" id="172846"/>
    <lineage>
        <taxon>Eukaryota</taxon>
        <taxon>Metazoa</taxon>
        <taxon>Ecdysozoa</taxon>
        <taxon>Arthropoda</taxon>
        <taxon>Chelicerata</taxon>
        <taxon>Arachnida</taxon>
        <taxon>Araneae</taxon>
        <taxon>Araneomorphae</taxon>
        <taxon>Entelegynae</taxon>
        <taxon>Araneoidea</taxon>
        <taxon>Araneidae</taxon>
        <taxon>Caerostris</taxon>
    </lineage>
</organism>
<gene>
    <name evidence="2" type="ORF">CEXT_366131</name>
</gene>
<dbReference type="AlphaFoldDB" id="A0AAV4RW54"/>
<evidence type="ECO:0000313" key="3">
    <source>
        <dbReference type="Proteomes" id="UP001054945"/>
    </source>
</evidence>
<feature type="region of interest" description="Disordered" evidence="1">
    <location>
        <begin position="123"/>
        <end position="148"/>
    </location>
</feature>
<reference evidence="2 3" key="1">
    <citation type="submission" date="2021-06" db="EMBL/GenBank/DDBJ databases">
        <title>Caerostris extrusa draft genome.</title>
        <authorList>
            <person name="Kono N."/>
            <person name="Arakawa K."/>
        </authorList>
    </citation>
    <scope>NUCLEOTIDE SEQUENCE [LARGE SCALE GENOMIC DNA]</scope>
</reference>
<evidence type="ECO:0000313" key="2">
    <source>
        <dbReference type="EMBL" id="GIY24924.1"/>
    </source>
</evidence>
<dbReference type="Proteomes" id="UP001054945">
    <property type="component" value="Unassembled WGS sequence"/>
</dbReference>